<name>A0A1Y2D9K2_9PEZI</name>
<feature type="transmembrane region" description="Helical" evidence="2">
    <location>
        <begin position="29"/>
        <end position="51"/>
    </location>
</feature>
<gene>
    <name evidence="4" type="ORF">BCR38DRAFT_414792</name>
</gene>
<accession>A0A1Y2D9K2</accession>
<dbReference type="InParanoid" id="A0A1Y2D9K2"/>
<sequence length="384" mass="40099">MSSADTVIREKVPRTMGSRFSFLRTKRTIAVLVILTCAVITLIALAAAHVIGDSSDQHLSAVAGSNNDAQPQTTSGSNDNDAAATASSLAPAQTHISATKASATLSPKSSTTATSSTSGATSTVVSVPGSIANGTSLRIMCLGASVVKGETSPGTVGFRPTLRDEVAALGAPVNMVGSVSLGDMIDNDIEAYGGFKISQIFNAAKKVVPQMQPNVFVINDGTNNVLQQKEIATAGADMEKFINYLLTASPRSFVVLSTLLINTVGNGALEPDIEDINQQFRDLMKKFEKEGKPVVLAELHPSTGLPDRPQTSDIGPDGSHPTVNGYQIMGHLLAEAIIAGDKQGLLQVPVDNGIADYGEKEKATAATTASTAKRTATPRRRRRV</sequence>
<evidence type="ECO:0000256" key="1">
    <source>
        <dbReference type="SAM" id="MobiDB-lite"/>
    </source>
</evidence>
<feature type="compositionally biased region" description="Low complexity" evidence="1">
    <location>
        <begin position="75"/>
        <end position="124"/>
    </location>
</feature>
<dbReference type="GO" id="GO:0004622">
    <property type="term" value="F:phosphatidylcholine lysophospholipase activity"/>
    <property type="evidence" value="ECO:0007669"/>
    <property type="project" value="TreeGrafter"/>
</dbReference>
<feature type="compositionally biased region" description="Polar residues" evidence="1">
    <location>
        <begin position="63"/>
        <end position="74"/>
    </location>
</feature>
<dbReference type="AlphaFoldDB" id="A0A1Y2D9K2"/>
<dbReference type="RefSeq" id="XP_040709892.1">
    <property type="nucleotide sequence ID" value="XM_040858970.1"/>
</dbReference>
<dbReference type="SUPFAM" id="SSF52266">
    <property type="entry name" value="SGNH hydrolase"/>
    <property type="match status" value="1"/>
</dbReference>
<reference evidence="4 5" key="1">
    <citation type="submission" date="2016-07" db="EMBL/GenBank/DDBJ databases">
        <title>Pervasive Adenine N6-methylation of Active Genes in Fungi.</title>
        <authorList>
            <consortium name="DOE Joint Genome Institute"/>
            <person name="Mondo S.J."/>
            <person name="Dannebaum R.O."/>
            <person name="Kuo R.C."/>
            <person name="Labutti K."/>
            <person name="Haridas S."/>
            <person name="Kuo A."/>
            <person name="Salamov A."/>
            <person name="Ahrendt S.R."/>
            <person name="Lipzen A."/>
            <person name="Sullivan W."/>
            <person name="Andreopoulos W.B."/>
            <person name="Clum A."/>
            <person name="Lindquist E."/>
            <person name="Daum C."/>
            <person name="Ramamoorthy G.K."/>
            <person name="Gryganskyi A."/>
            <person name="Culley D."/>
            <person name="Magnuson J.K."/>
            <person name="James T.Y."/>
            <person name="O'Malley M.A."/>
            <person name="Stajich J.E."/>
            <person name="Spatafora J.W."/>
            <person name="Visel A."/>
            <person name="Grigoriev I.V."/>
        </authorList>
    </citation>
    <scope>NUCLEOTIDE SEQUENCE [LARGE SCALE GENOMIC DNA]</scope>
    <source>
        <strain evidence="4 5">CBS 129021</strain>
    </source>
</reference>
<keyword evidence="2" id="KW-0472">Membrane</keyword>
<protein>
    <submittedName>
        <fullName evidence="4">SGNH hydrolase-type esterase domain-containing protein</fullName>
    </submittedName>
</protein>
<feature type="region of interest" description="Disordered" evidence="1">
    <location>
        <begin position="300"/>
        <end position="321"/>
    </location>
</feature>
<evidence type="ECO:0000256" key="2">
    <source>
        <dbReference type="SAM" id="Phobius"/>
    </source>
</evidence>
<dbReference type="PANTHER" id="PTHR30383">
    <property type="entry name" value="THIOESTERASE 1/PROTEASE 1/LYSOPHOSPHOLIPASE L1"/>
    <property type="match status" value="1"/>
</dbReference>
<keyword evidence="4" id="KW-0378">Hydrolase</keyword>
<feature type="domain" description="SGNH hydrolase-type esterase" evidence="3">
    <location>
        <begin position="186"/>
        <end position="328"/>
    </location>
</feature>
<dbReference type="Proteomes" id="UP000193689">
    <property type="component" value="Unassembled WGS sequence"/>
</dbReference>
<dbReference type="PANTHER" id="PTHR30383:SF31">
    <property type="entry name" value="SGNH HYDROLASE-TYPE ESTERASE DOMAIN-CONTAINING PROTEIN-RELATED"/>
    <property type="match status" value="1"/>
</dbReference>
<dbReference type="STRING" id="1141098.A0A1Y2D9K2"/>
<keyword evidence="2" id="KW-1133">Transmembrane helix</keyword>
<feature type="region of interest" description="Disordered" evidence="1">
    <location>
        <begin position="361"/>
        <end position="384"/>
    </location>
</feature>
<evidence type="ECO:0000259" key="3">
    <source>
        <dbReference type="Pfam" id="PF13472"/>
    </source>
</evidence>
<keyword evidence="5" id="KW-1185">Reference proteome</keyword>
<dbReference type="InterPro" id="IPR051532">
    <property type="entry name" value="Ester_Hydrolysis_Enzymes"/>
</dbReference>
<dbReference type="Gene3D" id="3.40.50.1110">
    <property type="entry name" value="SGNH hydrolase"/>
    <property type="match status" value="1"/>
</dbReference>
<evidence type="ECO:0000313" key="4">
    <source>
        <dbReference type="EMBL" id="ORY55940.1"/>
    </source>
</evidence>
<dbReference type="Pfam" id="PF13472">
    <property type="entry name" value="Lipase_GDSL_2"/>
    <property type="match status" value="1"/>
</dbReference>
<evidence type="ECO:0000313" key="5">
    <source>
        <dbReference type="Proteomes" id="UP000193689"/>
    </source>
</evidence>
<dbReference type="EMBL" id="MCFJ01000025">
    <property type="protein sequence ID" value="ORY55940.1"/>
    <property type="molecule type" value="Genomic_DNA"/>
</dbReference>
<dbReference type="InterPro" id="IPR013830">
    <property type="entry name" value="SGNH_hydro"/>
</dbReference>
<feature type="compositionally biased region" description="Low complexity" evidence="1">
    <location>
        <begin position="364"/>
        <end position="375"/>
    </location>
</feature>
<feature type="region of interest" description="Disordered" evidence="1">
    <location>
        <begin position="59"/>
        <end position="124"/>
    </location>
</feature>
<dbReference type="InterPro" id="IPR036514">
    <property type="entry name" value="SGNH_hydro_sf"/>
</dbReference>
<dbReference type="GeneID" id="63775182"/>
<organism evidence="4 5">
    <name type="scientific">Pseudomassariella vexata</name>
    <dbReference type="NCBI Taxonomy" id="1141098"/>
    <lineage>
        <taxon>Eukaryota</taxon>
        <taxon>Fungi</taxon>
        <taxon>Dikarya</taxon>
        <taxon>Ascomycota</taxon>
        <taxon>Pezizomycotina</taxon>
        <taxon>Sordariomycetes</taxon>
        <taxon>Xylariomycetidae</taxon>
        <taxon>Amphisphaeriales</taxon>
        <taxon>Pseudomassariaceae</taxon>
        <taxon>Pseudomassariella</taxon>
    </lineage>
</organism>
<proteinExistence type="predicted"/>
<keyword evidence="2" id="KW-0812">Transmembrane</keyword>
<dbReference type="OrthoDB" id="3915838at2759"/>
<comment type="caution">
    <text evidence="4">The sequence shown here is derived from an EMBL/GenBank/DDBJ whole genome shotgun (WGS) entry which is preliminary data.</text>
</comment>